<proteinExistence type="predicted"/>
<evidence type="ECO:0000256" key="1">
    <source>
        <dbReference type="SAM" id="Coils"/>
    </source>
</evidence>
<name>A0A3G5ABH5_9VIRU</name>
<accession>A0A3G5ABH5</accession>
<protein>
    <submittedName>
        <fullName evidence="2">Uncharacterized protein</fullName>
    </submittedName>
</protein>
<feature type="coiled-coil region" evidence="1">
    <location>
        <begin position="6"/>
        <end position="40"/>
    </location>
</feature>
<gene>
    <name evidence="2" type="ORF">Hyperionvirus14_23</name>
</gene>
<sequence>MESTELAALYAKKQMALDKIKALSEQILSIDRNLLETQREINKYKSILVLNLEDGTDFKRMFEDLGNVVEVNKAYGRNGIVAKITFEVAFALTDVLLKRFERYEIQRYSLHVFNREREPNNIESYIIWKYGIEKSSNALANVRKALFRVSHAHDFDDISTIPYEKNFCCICQNKIPVEARHNIHDWILCNDTCAKGFQDQFLKESILIPMRLIPFIA</sequence>
<organism evidence="2">
    <name type="scientific">Hyperionvirus sp</name>
    <dbReference type="NCBI Taxonomy" id="2487770"/>
    <lineage>
        <taxon>Viruses</taxon>
        <taxon>Varidnaviria</taxon>
        <taxon>Bamfordvirae</taxon>
        <taxon>Nucleocytoviricota</taxon>
        <taxon>Megaviricetes</taxon>
        <taxon>Imitervirales</taxon>
        <taxon>Mimiviridae</taxon>
        <taxon>Klosneuvirinae</taxon>
    </lineage>
</organism>
<evidence type="ECO:0000313" key="2">
    <source>
        <dbReference type="EMBL" id="AYV83934.1"/>
    </source>
</evidence>
<keyword evidence="1" id="KW-0175">Coiled coil</keyword>
<reference evidence="2" key="1">
    <citation type="submission" date="2018-10" db="EMBL/GenBank/DDBJ databases">
        <title>Hidden diversity of soil giant viruses.</title>
        <authorList>
            <person name="Schulz F."/>
            <person name="Alteio L."/>
            <person name="Goudeau D."/>
            <person name="Ryan E.M."/>
            <person name="Malmstrom R.R."/>
            <person name="Blanchard J."/>
            <person name="Woyke T."/>
        </authorList>
    </citation>
    <scope>NUCLEOTIDE SEQUENCE</scope>
    <source>
        <strain evidence="2">HYV1</strain>
    </source>
</reference>
<dbReference type="EMBL" id="MK072396">
    <property type="protein sequence ID" value="AYV83934.1"/>
    <property type="molecule type" value="Genomic_DNA"/>
</dbReference>